<organism evidence="1 2">
    <name type="scientific">Franconibacter pulveris</name>
    <dbReference type="NCBI Taxonomy" id="435910"/>
    <lineage>
        <taxon>Bacteria</taxon>
        <taxon>Pseudomonadati</taxon>
        <taxon>Pseudomonadota</taxon>
        <taxon>Gammaproteobacteria</taxon>
        <taxon>Enterobacterales</taxon>
        <taxon>Enterobacteriaceae</taxon>
        <taxon>Franconibacter</taxon>
    </lineage>
</organism>
<evidence type="ECO:0000313" key="2">
    <source>
        <dbReference type="Proteomes" id="UP000037315"/>
    </source>
</evidence>
<gene>
    <name evidence="1" type="ORF">ACH50_06965</name>
</gene>
<protein>
    <submittedName>
        <fullName evidence="1">Uncharacterized protein</fullName>
    </submittedName>
</protein>
<dbReference type="AlphaFoldDB" id="A0A0J8VQC7"/>
<dbReference type="Proteomes" id="UP000037315">
    <property type="component" value="Unassembled WGS sequence"/>
</dbReference>
<reference evidence="1 2" key="1">
    <citation type="submission" date="2015-06" db="EMBL/GenBank/DDBJ databases">
        <title>Genome sequencing of Cronobacter sp. strain DJ34 isolated from petroleum contaminated sludge of Duliajan Oil Fields, Assam, India.</title>
        <authorList>
            <person name="Pal S."/>
            <person name="Banerjee T.D."/>
            <person name="Roy A."/>
            <person name="Sar P."/>
            <person name="Kazy S.K."/>
        </authorList>
    </citation>
    <scope>NUCLEOTIDE SEQUENCE [LARGE SCALE GENOMIC DNA]</scope>
    <source>
        <strain evidence="1 2">DJ34</strain>
    </source>
</reference>
<evidence type="ECO:0000313" key="1">
    <source>
        <dbReference type="EMBL" id="KMV35386.1"/>
    </source>
</evidence>
<keyword evidence="2" id="KW-1185">Reference proteome</keyword>
<proteinExistence type="predicted"/>
<comment type="caution">
    <text evidence="1">The sequence shown here is derived from an EMBL/GenBank/DDBJ whole genome shotgun (WGS) entry which is preliminary data.</text>
</comment>
<sequence>MINIISQNRLFSPADNTLPRHGMYRQTEGDKWQINLYMLFKKLPKPRGSRANWYKTSQNMVQKLPADIFGREIREIGAVFHDEIDRNTWITARSALVLLTYGSLNHKHLAVTQWVERYTGIILPRNKGLSRREVVFGRKLSEFIDKELVDITYGDYELKTQQRMCNGKYYVDFAVKHYWNGNEDSSKYYVYLIEFDEEEHALASNQVADSIRDSEIKKQEPEATIIRVKHNESDDWFELVRNNNGLIGFESALLSSISAASCGVVGDRIIIDSKSARNAYDDMKNQSAWLLNYEKQPLRGIEEALKRCGIHYEKARSKTSRQLRVSLESLSSSLYRWSPDSAAEYVLQNLKPD</sequence>
<accession>A0A0J8VQC7</accession>
<dbReference type="EMBL" id="LFEJ01000011">
    <property type="protein sequence ID" value="KMV35386.1"/>
    <property type="molecule type" value="Genomic_DNA"/>
</dbReference>
<name>A0A0J8VQC7_9ENTR</name>
<dbReference type="PATRIC" id="fig|1656095.3.peg.1482"/>